<evidence type="ECO:0000256" key="1">
    <source>
        <dbReference type="SAM" id="MobiDB-lite"/>
    </source>
</evidence>
<feature type="region of interest" description="Disordered" evidence="1">
    <location>
        <begin position="265"/>
        <end position="290"/>
    </location>
</feature>
<feature type="compositionally biased region" description="Polar residues" evidence="1">
    <location>
        <begin position="271"/>
        <end position="290"/>
    </location>
</feature>
<organism evidence="2">
    <name type="scientific">Tanacetum cinerariifolium</name>
    <name type="common">Dalmatian daisy</name>
    <name type="synonym">Chrysanthemum cinerariifolium</name>
    <dbReference type="NCBI Taxonomy" id="118510"/>
    <lineage>
        <taxon>Eukaryota</taxon>
        <taxon>Viridiplantae</taxon>
        <taxon>Streptophyta</taxon>
        <taxon>Embryophyta</taxon>
        <taxon>Tracheophyta</taxon>
        <taxon>Spermatophyta</taxon>
        <taxon>Magnoliopsida</taxon>
        <taxon>eudicotyledons</taxon>
        <taxon>Gunneridae</taxon>
        <taxon>Pentapetalae</taxon>
        <taxon>asterids</taxon>
        <taxon>campanulids</taxon>
        <taxon>Asterales</taxon>
        <taxon>Asteraceae</taxon>
        <taxon>Asteroideae</taxon>
        <taxon>Anthemideae</taxon>
        <taxon>Anthemidinae</taxon>
        <taxon>Tanacetum</taxon>
    </lineage>
</organism>
<protein>
    <submittedName>
        <fullName evidence="2">Uncharacterized protein</fullName>
    </submittedName>
</protein>
<dbReference type="AlphaFoldDB" id="A0A6L2JRN7"/>
<gene>
    <name evidence="2" type="ORF">Tci_011644</name>
</gene>
<evidence type="ECO:0000313" key="2">
    <source>
        <dbReference type="EMBL" id="GEU39666.1"/>
    </source>
</evidence>
<dbReference type="EMBL" id="BKCJ010001204">
    <property type="protein sequence ID" value="GEU39666.1"/>
    <property type="molecule type" value="Genomic_DNA"/>
</dbReference>
<feature type="compositionally biased region" description="Polar residues" evidence="1">
    <location>
        <begin position="111"/>
        <end position="121"/>
    </location>
</feature>
<comment type="caution">
    <text evidence="2">The sequence shown here is derived from an EMBL/GenBank/DDBJ whole genome shotgun (WGS) entry which is preliminary data.</text>
</comment>
<feature type="region of interest" description="Disordered" evidence="1">
    <location>
        <begin position="85"/>
        <end position="175"/>
    </location>
</feature>
<feature type="compositionally biased region" description="Polar residues" evidence="1">
    <location>
        <begin position="130"/>
        <end position="166"/>
    </location>
</feature>
<proteinExistence type="predicted"/>
<reference evidence="2" key="1">
    <citation type="journal article" date="2019" name="Sci. Rep.">
        <title>Draft genome of Tanacetum cinerariifolium, the natural source of mosquito coil.</title>
        <authorList>
            <person name="Yamashiro T."/>
            <person name="Shiraishi A."/>
            <person name="Satake H."/>
            <person name="Nakayama K."/>
        </authorList>
    </citation>
    <scope>NUCLEOTIDE SEQUENCE</scope>
</reference>
<name>A0A6L2JRN7_TANCI</name>
<accession>A0A6L2JRN7</accession>
<sequence length="309" mass="34738">MKNNINHFRELVDQAWEKHSYGPFRPPIALDMEVLIKTCLMPLATKTQNDSLAFVHELNELKKLIEKYKGKYVETKFDKPYVVRQPNAQRIPKPSALGKSAPFLDSRESKSFSQTKSVPETNESDRLSKPVTTQILHQTAKQATSKNTNPRVSTSKGVNHKTNVSRPQHRSTQMKEKVVPNNSQVKLKKTEVEDHPRIPSISNKTKSVTACSDSLNSRTSNINVVCATCGKCLVDSNHFACVTTMLNDVNARTKKPNVVPISTRKPKTQAKKSVTTPHMKTVESETTTQKSKSYYRMLHEKTIKHGNGG</sequence>